<name>A0A8A4TPR1_SULCO</name>
<dbReference type="SUPFAM" id="SSF55874">
    <property type="entry name" value="ATPase domain of HSP90 chaperone/DNA topoisomerase II/histidine kinase"/>
    <property type="match status" value="1"/>
</dbReference>
<evidence type="ECO:0000313" key="1">
    <source>
        <dbReference type="EMBL" id="QTD48565.1"/>
    </source>
</evidence>
<keyword evidence="1" id="KW-0067">ATP-binding</keyword>
<reference evidence="1" key="1">
    <citation type="submission" date="2021-03" db="EMBL/GenBank/DDBJ databases">
        <title>Acanthopleuribacteraceae sp. M133.</title>
        <authorList>
            <person name="Wang G."/>
        </authorList>
    </citation>
    <scope>NUCLEOTIDE SEQUENCE</scope>
    <source>
        <strain evidence="1">M133</strain>
    </source>
</reference>
<dbReference type="RefSeq" id="WP_237378220.1">
    <property type="nucleotide sequence ID" value="NZ_CP071793.1"/>
</dbReference>
<dbReference type="GO" id="GO:0005524">
    <property type="term" value="F:ATP binding"/>
    <property type="evidence" value="ECO:0007669"/>
    <property type="project" value="UniProtKB-KW"/>
</dbReference>
<dbReference type="Gene3D" id="3.30.565.10">
    <property type="entry name" value="Histidine kinase-like ATPase, C-terminal domain"/>
    <property type="match status" value="1"/>
</dbReference>
<evidence type="ECO:0000313" key="2">
    <source>
        <dbReference type="Proteomes" id="UP000663929"/>
    </source>
</evidence>
<organism evidence="1 2">
    <name type="scientific">Sulfidibacter corallicola</name>
    <dbReference type="NCBI Taxonomy" id="2818388"/>
    <lineage>
        <taxon>Bacteria</taxon>
        <taxon>Pseudomonadati</taxon>
        <taxon>Acidobacteriota</taxon>
        <taxon>Holophagae</taxon>
        <taxon>Acanthopleuribacterales</taxon>
        <taxon>Acanthopleuribacteraceae</taxon>
        <taxon>Sulfidibacter</taxon>
    </lineage>
</organism>
<dbReference type="EMBL" id="CP071793">
    <property type="protein sequence ID" value="QTD48565.1"/>
    <property type="molecule type" value="Genomic_DNA"/>
</dbReference>
<gene>
    <name evidence="1" type="ORF">J3U87_23540</name>
</gene>
<proteinExistence type="predicted"/>
<protein>
    <submittedName>
        <fullName evidence="1">ATP-binding protein</fullName>
    </submittedName>
</protein>
<keyword evidence="2" id="KW-1185">Reference proteome</keyword>
<dbReference type="AlphaFoldDB" id="A0A8A4TPR1"/>
<keyword evidence="1" id="KW-0547">Nucleotide-binding</keyword>
<dbReference type="KEGG" id="scor:J3U87_23540"/>
<sequence length="620" mass="71879">MQIKTLNAANLFFPNPKFELVYFEAIANSIDAGATEIFIENVIDPSKGSKSIEVEISDNGLGFNDKNFQKFSNLLEVESEDHNGFGRLVFLKYFDDVDIVSVFSGGKREFRFNKDFKDECLLSEAENESSNTSLRFFNYNRGRIKSYETISPASLRVSILRHFFPILYEKKIKRQDLKISFSQKRVEPDGKILNVEEEQLDVASLDDLKKAEFPATGLDLLNTLEILYSIKKVKNDTSIITSICSDGRAIQLSLINKSQLPSGYELIFVVYSDFFTGRSNFSRQHLEMSDYETRTLKSILVEKLSKILVEEIPEIQIHNEKTVSFFLEHYPHLSGYFDRNSIGLIEKSRVIEDAQKKFFAAQREILEADSINQERYEKSIEISSRLLTEYILYRTLIINKLKEFDDTNSEAEIHNTIVPMKKVLQNERISEHIFFNNAWLLDDKYMNFRTILSDCDLKRLAGELEIVDNEFKTEKRPDITIIFSSDIDSSPKVDVVVVELKKLGLSLAKKEEVVSQLRQRARKLVLHYPGKIQRMWFYGIVDFDDEFKRSLLEDQFIELYSSGNLFYKEFPIMPSLQNRTHTVPTGIFVMDYQAFIHDAEARNKTFLEILKSGFGEFAQH</sequence>
<accession>A0A8A4TPR1</accession>
<dbReference type="Proteomes" id="UP000663929">
    <property type="component" value="Chromosome"/>
</dbReference>
<dbReference type="InterPro" id="IPR036890">
    <property type="entry name" value="HATPase_C_sf"/>
</dbReference>